<reference evidence="3" key="1">
    <citation type="journal article" date="2013" name="Stand. Genomic Sci.">
        <title>Complete genome sequence of the halophilic bacterium Spirochaeta africana type strain (Z-7692(T)) from the alkaline Lake Magadi in the East African Rift.</title>
        <authorList>
            <person name="Liolos K."/>
            <person name="Abt B."/>
            <person name="Scheuner C."/>
            <person name="Teshima H."/>
            <person name="Held B."/>
            <person name="Lapidus A."/>
            <person name="Nolan M."/>
            <person name="Lucas S."/>
            <person name="Deshpande S."/>
            <person name="Cheng J.F."/>
            <person name="Tapia R."/>
            <person name="Goodwin L.A."/>
            <person name="Pitluck S."/>
            <person name="Pagani I."/>
            <person name="Ivanova N."/>
            <person name="Mavromatis K."/>
            <person name="Mikhailova N."/>
            <person name="Huntemann M."/>
            <person name="Pati A."/>
            <person name="Chen A."/>
            <person name="Palaniappan K."/>
            <person name="Land M."/>
            <person name="Rohde M."/>
            <person name="Tindall B.J."/>
            <person name="Detter J.C."/>
            <person name="Goker M."/>
            <person name="Bristow J."/>
            <person name="Eisen J.A."/>
            <person name="Markowitz V."/>
            <person name="Hugenholtz P."/>
            <person name="Woyke T."/>
            <person name="Klenk H.P."/>
            <person name="Kyrpides N.C."/>
        </authorList>
    </citation>
    <scope>NUCLEOTIDE SEQUENCE</scope>
    <source>
        <strain evidence="3">ATCC 700263 / DSM 8902 / Z-7692</strain>
    </source>
</reference>
<dbReference type="AlphaFoldDB" id="H9ULA8"/>
<dbReference type="PANTHER" id="PTHR33164:SF58">
    <property type="entry name" value="DNA-BINDING TRANSCRIPTIONAL REPRESSOR SCOC"/>
    <property type="match status" value="1"/>
</dbReference>
<dbReference type="PROSITE" id="PS50995">
    <property type="entry name" value="HTH_MARR_2"/>
    <property type="match status" value="1"/>
</dbReference>
<proteinExistence type="predicted"/>
<dbReference type="Pfam" id="PF01047">
    <property type="entry name" value="MarR"/>
    <property type="match status" value="1"/>
</dbReference>
<feature type="domain" description="HTH marR-type" evidence="1">
    <location>
        <begin position="4"/>
        <end position="136"/>
    </location>
</feature>
<keyword evidence="3" id="KW-1185">Reference proteome</keyword>
<gene>
    <name evidence="2" type="ordered locus">Spiaf_2265</name>
</gene>
<evidence type="ECO:0000259" key="1">
    <source>
        <dbReference type="PROSITE" id="PS50995"/>
    </source>
</evidence>
<dbReference type="PATRIC" id="fig|889378.3.peg.2241"/>
<dbReference type="PANTHER" id="PTHR33164">
    <property type="entry name" value="TRANSCRIPTIONAL REGULATOR, MARR FAMILY"/>
    <property type="match status" value="1"/>
</dbReference>
<dbReference type="InterPro" id="IPR036390">
    <property type="entry name" value="WH_DNA-bd_sf"/>
</dbReference>
<dbReference type="OrthoDB" id="1755545at2"/>
<dbReference type="GO" id="GO:0003700">
    <property type="term" value="F:DNA-binding transcription factor activity"/>
    <property type="evidence" value="ECO:0007669"/>
    <property type="project" value="InterPro"/>
</dbReference>
<dbReference type="InterPro" id="IPR000835">
    <property type="entry name" value="HTH_MarR-typ"/>
</dbReference>
<name>H9ULA8_SPIAZ</name>
<dbReference type="EMBL" id="CP003282">
    <property type="protein sequence ID" value="AFG38301.1"/>
    <property type="molecule type" value="Genomic_DNA"/>
</dbReference>
<evidence type="ECO:0000313" key="3">
    <source>
        <dbReference type="Proteomes" id="UP000007383"/>
    </source>
</evidence>
<dbReference type="InterPro" id="IPR039422">
    <property type="entry name" value="MarR/SlyA-like"/>
</dbReference>
<dbReference type="GO" id="GO:0006950">
    <property type="term" value="P:response to stress"/>
    <property type="evidence" value="ECO:0007669"/>
    <property type="project" value="TreeGrafter"/>
</dbReference>
<dbReference type="HOGENOM" id="CLU_083287_16_0_12"/>
<dbReference type="SMART" id="SM00347">
    <property type="entry name" value="HTH_MARR"/>
    <property type="match status" value="1"/>
</dbReference>
<protein>
    <submittedName>
        <fullName evidence="2">Transcriptional regulator</fullName>
    </submittedName>
</protein>
<dbReference type="eggNOG" id="COG1846">
    <property type="taxonomic scope" value="Bacteria"/>
</dbReference>
<dbReference type="RefSeq" id="WP_014456284.1">
    <property type="nucleotide sequence ID" value="NC_017098.1"/>
</dbReference>
<accession>H9ULA8</accession>
<dbReference type="InterPro" id="IPR036388">
    <property type="entry name" value="WH-like_DNA-bd_sf"/>
</dbReference>
<dbReference type="Proteomes" id="UP000007383">
    <property type="component" value="Chromosome"/>
</dbReference>
<sequence>MRSEHEVFGRLFSLSNRLQSVGDRFLHPVSTKQWFLLACIQRFEPDLPSLSELVPVVGSSRQNIKQLALKLERMGFVRISRDTGDSRVLRLALTERCRGYWEQRGERDATFLRQLFAGIDPQEIAAALRVLRAIEQNLEGVDT</sequence>
<dbReference type="KEGG" id="sfc:Spiaf_2265"/>
<evidence type="ECO:0000313" key="2">
    <source>
        <dbReference type="EMBL" id="AFG38301.1"/>
    </source>
</evidence>
<dbReference type="STRING" id="889378.Spiaf_2265"/>
<organism evidence="2 3">
    <name type="scientific">Spirochaeta africana (strain ATCC 700263 / DSM 8902 / Z-7692)</name>
    <dbReference type="NCBI Taxonomy" id="889378"/>
    <lineage>
        <taxon>Bacteria</taxon>
        <taxon>Pseudomonadati</taxon>
        <taxon>Spirochaetota</taxon>
        <taxon>Spirochaetia</taxon>
        <taxon>Spirochaetales</taxon>
        <taxon>Spirochaetaceae</taxon>
        <taxon>Spirochaeta</taxon>
    </lineage>
</organism>
<dbReference type="SUPFAM" id="SSF46785">
    <property type="entry name" value="Winged helix' DNA-binding domain"/>
    <property type="match status" value="1"/>
</dbReference>
<dbReference type="Gene3D" id="1.10.10.10">
    <property type="entry name" value="Winged helix-like DNA-binding domain superfamily/Winged helix DNA-binding domain"/>
    <property type="match status" value="1"/>
</dbReference>